<feature type="region of interest" description="Disordered" evidence="1">
    <location>
        <begin position="1"/>
        <end position="42"/>
    </location>
</feature>
<comment type="caution">
    <text evidence="2">The sequence shown here is derived from an EMBL/GenBank/DDBJ whole genome shotgun (WGS) entry which is preliminary data.</text>
</comment>
<organism evidence="2 3">
    <name type="scientific">Ramlibacter pallidus</name>
    <dbReference type="NCBI Taxonomy" id="2780087"/>
    <lineage>
        <taxon>Bacteria</taxon>
        <taxon>Pseudomonadati</taxon>
        <taxon>Pseudomonadota</taxon>
        <taxon>Betaproteobacteria</taxon>
        <taxon>Burkholderiales</taxon>
        <taxon>Comamonadaceae</taxon>
        <taxon>Ramlibacter</taxon>
    </lineage>
</organism>
<feature type="compositionally biased region" description="Basic and acidic residues" evidence="1">
    <location>
        <begin position="1"/>
        <end position="29"/>
    </location>
</feature>
<evidence type="ECO:0000313" key="3">
    <source>
        <dbReference type="Proteomes" id="UP000806285"/>
    </source>
</evidence>
<dbReference type="Proteomes" id="UP000806285">
    <property type="component" value="Unassembled WGS sequence"/>
</dbReference>
<dbReference type="EMBL" id="JADDIV010000001">
    <property type="protein sequence ID" value="MBE7366864.1"/>
    <property type="molecule type" value="Genomic_DNA"/>
</dbReference>
<name>A0ABR9S017_9BURK</name>
<evidence type="ECO:0000313" key="2">
    <source>
        <dbReference type="EMBL" id="MBE7366864.1"/>
    </source>
</evidence>
<protein>
    <submittedName>
        <fullName evidence="2">Uncharacterized protein</fullName>
    </submittedName>
</protein>
<dbReference type="RefSeq" id="WP_193675451.1">
    <property type="nucleotide sequence ID" value="NZ_JADDIV010000001.1"/>
</dbReference>
<reference evidence="2 3" key="1">
    <citation type="submission" date="2020-10" db="EMBL/GenBank/DDBJ databases">
        <title>Ramlibacter sp. HM2 16S ribosomal RNA gene Genome sequencing and assembly.</title>
        <authorList>
            <person name="Kang M."/>
        </authorList>
    </citation>
    <scope>NUCLEOTIDE SEQUENCE [LARGE SCALE GENOMIC DNA]</scope>
    <source>
        <strain evidence="2 3">HM2</strain>
    </source>
</reference>
<sequence>MYKEPKSTNRFNDTPRDKPQADRVEHANLERPGAQAHPKAAGWTPVDYAAAWRR</sequence>
<proteinExistence type="predicted"/>
<keyword evidence="3" id="KW-1185">Reference proteome</keyword>
<gene>
    <name evidence="2" type="ORF">IM787_04730</name>
</gene>
<accession>A0ABR9S017</accession>
<evidence type="ECO:0000256" key="1">
    <source>
        <dbReference type="SAM" id="MobiDB-lite"/>
    </source>
</evidence>